<dbReference type="Gene3D" id="3.30.200.20">
    <property type="entry name" value="Phosphorylase Kinase, domain 1"/>
    <property type="match status" value="1"/>
</dbReference>
<sequence length="385" mass="42774">MDFVAFLHDLDHRKQWKIHQLHGGLVNFTVRATESYTMFSDDQDTAPRLDLSGYHSLILKHAPPYIASVGSEAPFSQMRQVVEARALAYLGAINFPEQLCIPRLVHHDPDQFVLVMEDLGDLINLEQQLSRQDEAANQEGEQLDLANQLGISLAQLHSVPVGRALGESLYNPDARKVVFELAVKSIASRLETHGISDYGLLAERCAQHFVFTQSVCSDPDNTSALLPVFSMGDLWPPSILVDNARNRLGLVDWEFAGPSLPLADLAQLAAHLQVYSLKRSSSHAPKFLRQLIKSYAEKSVELGAPWAEPSRLRVALRAALILHGREIVNVSIESKDWPNGVDKVTGVRRGCDYLRWAGDTPKDLDVEALVQDGVFVPFCILISDK</sequence>
<dbReference type="InterPro" id="IPR011009">
    <property type="entry name" value="Kinase-like_dom_sf"/>
</dbReference>
<dbReference type="eggNOG" id="ENOG502SVSU">
    <property type="taxonomic scope" value="Eukaryota"/>
</dbReference>
<name>G4T9P2_SERID</name>
<dbReference type="OrthoDB" id="25129at2759"/>
<dbReference type="InParanoid" id="G4T9P2"/>
<comment type="caution">
    <text evidence="2">The sequence shown here is derived from an EMBL/GenBank/DDBJ whole genome shotgun (WGS) entry which is preliminary data.</text>
</comment>
<dbReference type="OMA" id="VEADNWE"/>
<dbReference type="EMBL" id="CAFZ01000024">
    <property type="protein sequence ID" value="CCA68053.1"/>
    <property type="molecule type" value="Genomic_DNA"/>
</dbReference>
<feature type="domain" description="Aminoglycoside phosphotransferase" evidence="1">
    <location>
        <begin position="83"/>
        <end position="271"/>
    </location>
</feature>
<evidence type="ECO:0000313" key="3">
    <source>
        <dbReference type="Proteomes" id="UP000007148"/>
    </source>
</evidence>
<dbReference type="AlphaFoldDB" id="G4T9P2"/>
<reference evidence="2 3" key="1">
    <citation type="journal article" date="2011" name="PLoS Pathog.">
        <title>Endophytic Life Strategies Decoded by Genome and Transcriptome Analyses of the Mutualistic Root Symbiont Piriformospora indica.</title>
        <authorList>
            <person name="Zuccaro A."/>
            <person name="Lahrmann U."/>
            <person name="Guldener U."/>
            <person name="Langen G."/>
            <person name="Pfiffi S."/>
            <person name="Biedenkopf D."/>
            <person name="Wong P."/>
            <person name="Samans B."/>
            <person name="Grimm C."/>
            <person name="Basiewicz M."/>
            <person name="Murat C."/>
            <person name="Martin F."/>
            <person name="Kogel K.H."/>
        </authorList>
    </citation>
    <scope>NUCLEOTIDE SEQUENCE [LARGE SCALE GENOMIC DNA]</scope>
    <source>
        <strain evidence="2 3">DSM 11827</strain>
    </source>
</reference>
<dbReference type="Pfam" id="PF01636">
    <property type="entry name" value="APH"/>
    <property type="match status" value="1"/>
</dbReference>
<evidence type="ECO:0000313" key="2">
    <source>
        <dbReference type="EMBL" id="CCA68053.1"/>
    </source>
</evidence>
<dbReference type="InterPro" id="IPR051678">
    <property type="entry name" value="AGP_Transferase"/>
</dbReference>
<protein>
    <recommendedName>
        <fullName evidence="1">Aminoglycoside phosphotransferase domain-containing protein</fullName>
    </recommendedName>
</protein>
<dbReference type="HOGENOM" id="CLU_040823_1_0_1"/>
<proteinExistence type="predicted"/>
<dbReference type="PANTHER" id="PTHR21310">
    <property type="entry name" value="AMINOGLYCOSIDE PHOSPHOTRANSFERASE-RELATED-RELATED"/>
    <property type="match status" value="1"/>
</dbReference>
<dbReference type="SUPFAM" id="SSF56112">
    <property type="entry name" value="Protein kinase-like (PK-like)"/>
    <property type="match status" value="1"/>
</dbReference>
<dbReference type="Proteomes" id="UP000007148">
    <property type="component" value="Unassembled WGS sequence"/>
</dbReference>
<dbReference type="InterPro" id="IPR002575">
    <property type="entry name" value="Aminoglycoside_PTrfase"/>
</dbReference>
<accession>G4T9P2</accession>
<keyword evidence="3" id="KW-1185">Reference proteome</keyword>
<evidence type="ECO:0000259" key="1">
    <source>
        <dbReference type="Pfam" id="PF01636"/>
    </source>
</evidence>
<dbReference type="Gene3D" id="3.90.1200.10">
    <property type="match status" value="1"/>
</dbReference>
<gene>
    <name evidence="2" type="ORF">PIIN_01920</name>
</gene>
<organism evidence="2 3">
    <name type="scientific">Serendipita indica (strain DSM 11827)</name>
    <name type="common">Root endophyte fungus</name>
    <name type="synonym">Piriformospora indica</name>
    <dbReference type="NCBI Taxonomy" id="1109443"/>
    <lineage>
        <taxon>Eukaryota</taxon>
        <taxon>Fungi</taxon>
        <taxon>Dikarya</taxon>
        <taxon>Basidiomycota</taxon>
        <taxon>Agaricomycotina</taxon>
        <taxon>Agaricomycetes</taxon>
        <taxon>Sebacinales</taxon>
        <taxon>Serendipitaceae</taxon>
        <taxon>Serendipita</taxon>
    </lineage>
</organism>